<proteinExistence type="predicted"/>
<dbReference type="Pfam" id="PF05623">
    <property type="entry name" value="DUF789"/>
    <property type="match status" value="1"/>
</dbReference>
<dbReference type="PANTHER" id="PTHR31343">
    <property type="entry name" value="T15D22.8"/>
    <property type="match status" value="1"/>
</dbReference>
<sequence length="330" mass="37664">MSTRRRVGEERLYYSPPAMRRYNQQQQQSKLKSSPSSLPETRGFGSDSYLDRFLEHTTPTSMRSWRNRGNEFHPYFILGDLWESFREWSVYGVGVPLLWNGSDSVVQYYVPSLSGIQLYIDPTSRAMEQRRPGEESDANSSRETSSDGDSEYGTDRGSNNNRGRLAGRNNPYVESSVGGGDISNPPGLLIFEYFERELPFHREPLADKQMSILASRFPELKTYRSCDLTPSSWISVAWYPIYRIPVGPTLQNVDACFLTFHSLSKPVRSVERVHDANSKLSLPTFGLVSYKFKVSDWNGNGVLEGQKVNSLLRAADNWLRLLQCPRDDDE</sequence>
<evidence type="ECO:0000256" key="1">
    <source>
        <dbReference type="SAM" id="MobiDB-lite"/>
    </source>
</evidence>
<feature type="compositionally biased region" description="Low complexity" evidence="1">
    <location>
        <begin position="156"/>
        <end position="170"/>
    </location>
</feature>
<keyword evidence="3" id="KW-1185">Reference proteome</keyword>
<feature type="region of interest" description="Disordered" evidence="1">
    <location>
        <begin position="125"/>
        <end position="179"/>
    </location>
</feature>
<protein>
    <submittedName>
        <fullName evidence="2">Uncharacterized protein</fullName>
    </submittedName>
</protein>
<evidence type="ECO:0000313" key="3">
    <source>
        <dbReference type="Proteomes" id="UP001318860"/>
    </source>
</evidence>
<dbReference type="InterPro" id="IPR008507">
    <property type="entry name" value="DUF789"/>
</dbReference>
<feature type="compositionally biased region" description="Low complexity" evidence="1">
    <location>
        <begin position="24"/>
        <end position="39"/>
    </location>
</feature>
<accession>A0ABR0XPH4</accession>
<dbReference type="PANTHER" id="PTHR31343:SF8">
    <property type="entry name" value="OS07G0246600 PROTEIN"/>
    <property type="match status" value="1"/>
</dbReference>
<name>A0ABR0XPH4_REHGL</name>
<comment type="caution">
    <text evidence="2">The sequence shown here is derived from an EMBL/GenBank/DDBJ whole genome shotgun (WGS) entry which is preliminary data.</text>
</comment>
<evidence type="ECO:0000313" key="2">
    <source>
        <dbReference type="EMBL" id="KAK6161052.1"/>
    </source>
</evidence>
<gene>
    <name evidence="2" type="ORF">DH2020_004433</name>
</gene>
<feature type="region of interest" description="Disordered" evidence="1">
    <location>
        <begin position="18"/>
        <end position="44"/>
    </location>
</feature>
<dbReference type="EMBL" id="JABTTQ020000003">
    <property type="protein sequence ID" value="KAK6161052.1"/>
    <property type="molecule type" value="Genomic_DNA"/>
</dbReference>
<dbReference type="Proteomes" id="UP001318860">
    <property type="component" value="Unassembled WGS sequence"/>
</dbReference>
<reference evidence="2 3" key="1">
    <citation type="journal article" date="2021" name="Comput. Struct. Biotechnol. J.">
        <title>De novo genome assembly of the potent medicinal plant Rehmannia glutinosa using nanopore technology.</title>
        <authorList>
            <person name="Ma L."/>
            <person name="Dong C."/>
            <person name="Song C."/>
            <person name="Wang X."/>
            <person name="Zheng X."/>
            <person name="Niu Y."/>
            <person name="Chen S."/>
            <person name="Feng W."/>
        </authorList>
    </citation>
    <scope>NUCLEOTIDE SEQUENCE [LARGE SCALE GENOMIC DNA]</scope>
    <source>
        <strain evidence="2">DH-2019</strain>
    </source>
</reference>
<organism evidence="2 3">
    <name type="scientific">Rehmannia glutinosa</name>
    <name type="common">Chinese foxglove</name>
    <dbReference type="NCBI Taxonomy" id="99300"/>
    <lineage>
        <taxon>Eukaryota</taxon>
        <taxon>Viridiplantae</taxon>
        <taxon>Streptophyta</taxon>
        <taxon>Embryophyta</taxon>
        <taxon>Tracheophyta</taxon>
        <taxon>Spermatophyta</taxon>
        <taxon>Magnoliopsida</taxon>
        <taxon>eudicotyledons</taxon>
        <taxon>Gunneridae</taxon>
        <taxon>Pentapetalae</taxon>
        <taxon>asterids</taxon>
        <taxon>lamiids</taxon>
        <taxon>Lamiales</taxon>
        <taxon>Orobanchaceae</taxon>
        <taxon>Rehmannieae</taxon>
        <taxon>Rehmannia</taxon>
    </lineage>
</organism>